<dbReference type="SUPFAM" id="SSF49265">
    <property type="entry name" value="Fibronectin type III"/>
    <property type="match status" value="1"/>
</dbReference>
<evidence type="ECO:0008006" key="3">
    <source>
        <dbReference type="Google" id="ProtNLM"/>
    </source>
</evidence>
<organism evidence="1 2">
    <name type="scientific">Tessaracoccus bendigoensis DSM 12906</name>
    <dbReference type="NCBI Taxonomy" id="1123357"/>
    <lineage>
        <taxon>Bacteria</taxon>
        <taxon>Bacillati</taxon>
        <taxon>Actinomycetota</taxon>
        <taxon>Actinomycetes</taxon>
        <taxon>Propionibacteriales</taxon>
        <taxon>Propionibacteriaceae</taxon>
        <taxon>Tessaracoccus</taxon>
    </lineage>
</organism>
<dbReference type="OrthoDB" id="9815404at2"/>
<sequence>MSGFKTQLSRLTRLPWCCRPPAAPSGLTATPGGGSAEVQVTWDPLAASASVAHYRVYRRKTTGQFDLLAVVTADALGLLEPGRLGVVDAPDYWPWPSGGDPSAERCYAVSAVSTRGLEGPMSGLACALPL</sequence>
<dbReference type="InterPro" id="IPR013783">
    <property type="entry name" value="Ig-like_fold"/>
</dbReference>
<accession>A0A1M6E9N0</accession>
<evidence type="ECO:0000313" key="1">
    <source>
        <dbReference type="EMBL" id="SHI82217.1"/>
    </source>
</evidence>
<proteinExistence type="predicted"/>
<dbReference type="STRING" id="1123357.SAMN02745244_01142"/>
<keyword evidence="2" id="KW-1185">Reference proteome</keyword>
<evidence type="ECO:0000313" key="2">
    <source>
        <dbReference type="Proteomes" id="UP000184512"/>
    </source>
</evidence>
<reference evidence="1 2" key="1">
    <citation type="submission" date="2016-11" db="EMBL/GenBank/DDBJ databases">
        <authorList>
            <person name="Jaros S."/>
            <person name="Januszkiewicz K."/>
            <person name="Wedrychowicz H."/>
        </authorList>
    </citation>
    <scope>NUCLEOTIDE SEQUENCE [LARGE SCALE GENOMIC DNA]</scope>
    <source>
        <strain evidence="1 2">DSM 12906</strain>
    </source>
</reference>
<dbReference type="RefSeq" id="WP_073186576.1">
    <property type="nucleotide sequence ID" value="NZ_FQZG01000016.1"/>
</dbReference>
<dbReference type="AlphaFoldDB" id="A0A1M6E9N0"/>
<protein>
    <recommendedName>
        <fullName evidence="3">Fibronectin type-III domain-containing protein</fullName>
    </recommendedName>
</protein>
<dbReference type="EMBL" id="FQZG01000016">
    <property type="protein sequence ID" value="SHI82217.1"/>
    <property type="molecule type" value="Genomic_DNA"/>
</dbReference>
<gene>
    <name evidence="1" type="ORF">SAMN02745244_01142</name>
</gene>
<dbReference type="Proteomes" id="UP000184512">
    <property type="component" value="Unassembled WGS sequence"/>
</dbReference>
<dbReference type="InterPro" id="IPR036116">
    <property type="entry name" value="FN3_sf"/>
</dbReference>
<dbReference type="Gene3D" id="2.60.40.10">
    <property type="entry name" value="Immunoglobulins"/>
    <property type="match status" value="1"/>
</dbReference>
<name>A0A1M6E9N0_9ACTN</name>
<dbReference type="GO" id="GO:0005975">
    <property type="term" value="P:carbohydrate metabolic process"/>
    <property type="evidence" value="ECO:0007669"/>
    <property type="project" value="UniProtKB-ARBA"/>
</dbReference>